<comment type="subcellular location">
    <subcellularLocation>
        <location evidence="1">Membrane</location>
    </subcellularLocation>
</comment>
<evidence type="ECO:0000256" key="6">
    <source>
        <dbReference type="ARBA" id="ARBA00023136"/>
    </source>
</evidence>
<keyword evidence="6 8" id="KW-0472">Membrane</keyword>
<gene>
    <name evidence="10" type="ORF">OLEA9_A012895</name>
</gene>
<evidence type="ECO:0000313" key="11">
    <source>
        <dbReference type="Proteomes" id="UP000594638"/>
    </source>
</evidence>
<evidence type="ECO:0000256" key="2">
    <source>
        <dbReference type="ARBA" id="ARBA00022448"/>
    </source>
</evidence>
<evidence type="ECO:0000259" key="9">
    <source>
        <dbReference type="Pfam" id="PF01490"/>
    </source>
</evidence>
<keyword evidence="5 8" id="KW-1133">Transmembrane helix</keyword>
<accession>A0A8S0TK88</accession>
<feature type="transmembrane region" description="Helical" evidence="8">
    <location>
        <begin position="469"/>
        <end position="490"/>
    </location>
</feature>
<evidence type="ECO:0000256" key="5">
    <source>
        <dbReference type="ARBA" id="ARBA00022989"/>
    </source>
</evidence>
<keyword evidence="11" id="KW-1185">Reference proteome</keyword>
<keyword evidence="4" id="KW-0029">Amino-acid transport</keyword>
<feature type="transmembrane region" description="Helical" evidence="8">
    <location>
        <begin position="350"/>
        <end position="370"/>
    </location>
</feature>
<feature type="transmembrane region" description="Helical" evidence="8">
    <location>
        <begin position="68"/>
        <end position="89"/>
    </location>
</feature>
<evidence type="ECO:0000256" key="4">
    <source>
        <dbReference type="ARBA" id="ARBA00022970"/>
    </source>
</evidence>
<feature type="region of interest" description="Disordered" evidence="7">
    <location>
        <begin position="1"/>
        <end position="41"/>
    </location>
</feature>
<feature type="compositionally biased region" description="Low complexity" evidence="7">
    <location>
        <begin position="13"/>
        <end position="23"/>
    </location>
</feature>
<evidence type="ECO:0000256" key="8">
    <source>
        <dbReference type="SAM" id="Phobius"/>
    </source>
</evidence>
<feature type="domain" description="Amino acid transporter transmembrane" evidence="9">
    <location>
        <begin position="66"/>
        <end position="490"/>
    </location>
</feature>
<keyword evidence="3 8" id="KW-0812">Transmembrane</keyword>
<dbReference type="GO" id="GO:0016020">
    <property type="term" value="C:membrane"/>
    <property type="evidence" value="ECO:0007669"/>
    <property type="project" value="UniProtKB-SubCell"/>
</dbReference>
<feature type="transmembrane region" description="Helical" evidence="8">
    <location>
        <begin position="411"/>
        <end position="431"/>
    </location>
</feature>
<evidence type="ECO:0000256" key="3">
    <source>
        <dbReference type="ARBA" id="ARBA00022692"/>
    </source>
</evidence>
<feature type="transmembrane region" description="Helical" evidence="8">
    <location>
        <begin position="310"/>
        <end position="330"/>
    </location>
</feature>
<organism evidence="10 11">
    <name type="scientific">Olea europaea subsp. europaea</name>
    <dbReference type="NCBI Taxonomy" id="158383"/>
    <lineage>
        <taxon>Eukaryota</taxon>
        <taxon>Viridiplantae</taxon>
        <taxon>Streptophyta</taxon>
        <taxon>Embryophyta</taxon>
        <taxon>Tracheophyta</taxon>
        <taxon>Spermatophyta</taxon>
        <taxon>Magnoliopsida</taxon>
        <taxon>eudicotyledons</taxon>
        <taxon>Gunneridae</taxon>
        <taxon>Pentapetalae</taxon>
        <taxon>asterids</taxon>
        <taxon>lamiids</taxon>
        <taxon>Lamiales</taxon>
        <taxon>Oleaceae</taxon>
        <taxon>Oleeae</taxon>
        <taxon>Olea</taxon>
    </lineage>
</organism>
<name>A0A8S0TK88_OLEEU</name>
<dbReference type="PANTHER" id="PTHR48017">
    <property type="entry name" value="OS05G0424000 PROTEIN-RELATED"/>
    <property type="match status" value="1"/>
</dbReference>
<feature type="transmembrane region" description="Helical" evidence="8">
    <location>
        <begin position="221"/>
        <end position="248"/>
    </location>
</feature>
<feature type="compositionally biased region" description="Basic and acidic residues" evidence="7">
    <location>
        <begin position="27"/>
        <end position="36"/>
    </location>
</feature>
<sequence>MGMEICGDDQNPSVSISSSSSASTTEVMKRPLKGGERNNGLINEDTELNVTIRLNGIEQQAHVRDGNVWTALAHIITAVIGSGVLSLAWSMSQLGWIAGPLTMLAFASVTLTSALLLRYCYKSPDPDYGPARNASYIEAVRNILGRKNAWVCGIIVRINFIKVGIVYTIASSISMSAIQRSNCYHTKGHEAACKHGNVRYMLTFGIIQIIASQIPDFRNTIWLSVVAAIMSFAYSIIGSALGLAEVIQNGVIKGSIGGVPTATAAGKVWAISEALGDIAFAFPFSVIFLEIQDTLKSMPPEKVTMKRASIVAVCITTSFYLFCGGFGYAAFGNSTPGNLLTGFGFYEPYWLVNFANACVALHLVGGYQVFSQPLFANVEKWVSKKFPNSKFVHKNYDLKQVPILKLNLLRLCFRTSYVAFTTGFAILFPYFNQVVGVAGAINFWPVVVYFPVEMYLVQKNIGRWTGKFIVLRIYVFVTLLVIMFAFVGSVKGLIKARLG</sequence>
<feature type="transmembrane region" description="Helical" evidence="8">
    <location>
        <begin position="95"/>
        <end position="117"/>
    </location>
</feature>
<dbReference type="EMBL" id="CACTIH010007243">
    <property type="protein sequence ID" value="CAA3005211.1"/>
    <property type="molecule type" value="Genomic_DNA"/>
</dbReference>
<evidence type="ECO:0000256" key="1">
    <source>
        <dbReference type="ARBA" id="ARBA00004370"/>
    </source>
</evidence>
<dbReference type="InterPro" id="IPR013057">
    <property type="entry name" value="AA_transpt_TM"/>
</dbReference>
<keyword evidence="2" id="KW-0813">Transport</keyword>
<evidence type="ECO:0000313" key="10">
    <source>
        <dbReference type="EMBL" id="CAA3005211.1"/>
    </source>
</evidence>
<dbReference type="Pfam" id="PF01490">
    <property type="entry name" value="Aa_trans"/>
    <property type="match status" value="1"/>
</dbReference>
<dbReference type="OrthoDB" id="40134at2759"/>
<feature type="transmembrane region" description="Helical" evidence="8">
    <location>
        <begin position="437"/>
        <end position="457"/>
    </location>
</feature>
<reference evidence="10 11" key="1">
    <citation type="submission" date="2019-12" db="EMBL/GenBank/DDBJ databases">
        <authorList>
            <person name="Alioto T."/>
            <person name="Alioto T."/>
            <person name="Gomez Garrido J."/>
        </authorList>
    </citation>
    <scope>NUCLEOTIDE SEQUENCE [LARGE SCALE GENOMIC DNA]</scope>
</reference>
<dbReference type="Proteomes" id="UP000594638">
    <property type="component" value="Unassembled WGS sequence"/>
</dbReference>
<evidence type="ECO:0000256" key="7">
    <source>
        <dbReference type="SAM" id="MobiDB-lite"/>
    </source>
</evidence>
<dbReference type="Gramene" id="OE9A012895T1">
    <property type="protein sequence ID" value="OE9A012895C1"/>
    <property type="gene ID" value="OE9A012895"/>
</dbReference>
<proteinExistence type="predicted"/>
<protein>
    <submittedName>
        <fullName evidence="10">Probable amino acid permease 7 isoform X1</fullName>
    </submittedName>
</protein>
<comment type="caution">
    <text evidence="10">The sequence shown here is derived from an EMBL/GenBank/DDBJ whole genome shotgun (WGS) entry which is preliminary data.</text>
</comment>
<dbReference type="AlphaFoldDB" id="A0A8S0TK88"/>
<dbReference type="GO" id="GO:0006865">
    <property type="term" value="P:amino acid transport"/>
    <property type="evidence" value="ECO:0007669"/>
    <property type="project" value="UniProtKB-KW"/>
</dbReference>